<dbReference type="PhylomeDB" id="B8M1T9"/>
<name>B8M1T9_TALSN</name>
<gene>
    <name evidence="1" type="ORF">TSTA_085480</name>
</gene>
<dbReference type="RefSeq" id="XP_002478280.1">
    <property type="nucleotide sequence ID" value="XM_002478235.1"/>
</dbReference>
<dbReference type="InParanoid" id="B8M1T9"/>
<proteinExistence type="predicted"/>
<dbReference type="VEuPathDB" id="FungiDB:TSTA_085480"/>
<protein>
    <submittedName>
        <fullName evidence="1">Uncharacterized protein</fullName>
    </submittedName>
</protein>
<dbReference type="AlphaFoldDB" id="B8M1T9"/>
<reference evidence="2" key="1">
    <citation type="journal article" date="2015" name="Genome Announc.">
        <title>Genome sequence of the AIDS-associated pathogen Penicillium marneffei (ATCC18224) and its near taxonomic relative Talaromyces stipitatus (ATCC10500).</title>
        <authorList>
            <person name="Nierman W.C."/>
            <person name="Fedorova-Abrams N.D."/>
            <person name="Andrianopoulos A."/>
        </authorList>
    </citation>
    <scope>NUCLEOTIDE SEQUENCE [LARGE SCALE GENOMIC DNA]</scope>
    <source>
        <strain evidence="2">ATCC 10500 / CBS 375.48 / QM 6759 / NRRL 1006</strain>
    </source>
</reference>
<evidence type="ECO:0000313" key="1">
    <source>
        <dbReference type="EMBL" id="EED21317.1"/>
    </source>
</evidence>
<dbReference type="OrthoDB" id="2906425at2759"/>
<dbReference type="EMBL" id="EQ962653">
    <property type="protein sequence ID" value="EED21317.1"/>
    <property type="molecule type" value="Genomic_DNA"/>
</dbReference>
<dbReference type="STRING" id="441959.B8M1T9"/>
<dbReference type="HOGENOM" id="CLU_2401156_0_0_1"/>
<organism evidence="1 2">
    <name type="scientific">Talaromyces stipitatus (strain ATCC 10500 / CBS 375.48 / QM 6759 / NRRL 1006)</name>
    <name type="common">Penicillium stipitatum</name>
    <dbReference type="NCBI Taxonomy" id="441959"/>
    <lineage>
        <taxon>Eukaryota</taxon>
        <taxon>Fungi</taxon>
        <taxon>Dikarya</taxon>
        <taxon>Ascomycota</taxon>
        <taxon>Pezizomycotina</taxon>
        <taxon>Eurotiomycetes</taxon>
        <taxon>Eurotiomycetidae</taxon>
        <taxon>Eurotiales</taxon>
        <taxon>Trichocomaceae</taxon>
        <taxon>Talaromyces</taxon>
        <taxon>Talaromyces sect. Talaromyces</taxon>
    </lineage>
</organism>
<dbReference type="GeneID" id="8099349"/>
<sequence length="93" mass="10629">MVGNSMIAVCQAGDHIDIWTVALRPRLPSTPTGRVRRRQMAIGVFTHGDLSSLNIWSVEMNSFWTHEIDKLLQPMLEELAVERARQRYFGDFG</sequence>
<evidence type="ECO:0000313" key="2">
    <source>
        <dbReference type="Proteomes" id="UP000001745"/>
    </source>
</evidence>
<dbReference type="Proteomes" id="UP000001745">
    <property type="component" value="Unassembled WGS sequence"/>
</dbReference>
<keyword evidence="2" id="KW-1185">Reference proteome</keyword>
<accession>B8M1T9</accession>